<evidence type="ECO:0000313" key="3">
    <source>
        <dbReference type="Proteomes" id="UP001277761"/>
    </source>
</evidence>
<proteinExistence type="predicted"/>
<name>A0ABU4VQY2_9ACTN</name>
<evidence type="ECO:0000313" key="2">
    <source>
        <dbReference type="EMBL" id="MDX8153288.1"/>
    </source>
</evidence>
<dbReference type="InterPro" id="IPR052336">
    <property type="entry name" value="MlaD_Phospholipid_Transporter"/>
</dbReference>
<reference evidence="2 3" key="1">
    <citation type="submission" date="2023-11" db="EMBL/GenBank/DDBJ databases">
        <authorList>
            <person name="Xu M."/>
            <person name="Jiang T."/>
        </authorList>
    </citation>
    <scope>NUCLEOTIDE SEQUENCE [LARGE SCALE GENOMIC DNA]</scope>
    <source>
        <strain evidence="2 3">SD</strain>
    </source>
</reference>
<keyword evidence="3" id="KW-1185">Reference proteome</keyword>
<gene>
    <name evidence="2" type="ORF">SK069_16940</name>
</gene>
<dbReference type="InterPro" id="IPR003399">
    <property type="entry name" value="Mce/MlaD"/>
</dbReference>
<feature type="domain" description="Mce/MlaD" evidence="1">
    <location>
        <begin position="47"/>
        <end position="125"/>
    </location>
</feature>
<dbReference type="EMBL" id="JAXAVX010000012">
    <property type="protein sequence ID" value="MDX8153288.1"/>
    <property type="molecule type" value="Genomic_DNA"/>
</dbReference>
<sequence>MRSRRERTRPAASVSPRRLVASAAVGVALIVAALLFAFARDAVAPGGYEVRAIFRDAGQLRADSAVRTGGLDIGKVTSVTASPDGTALVTMRIADRDTVLRTTDTLLVRARLAFEGNFYVDVVPGDPHGRALAANDTIPASRTSRSVQLDEVLSTLDRPVRDEFRRTVAGLADGFGRGADGTSGAAGLRRAGVELDRSLGAVRRAARASRGRAPRDLAAALRQTGSFTGALGADRASLADVVSGYSAVLRTFAEQQQDVGASLVAADRLLSGAAVPLRRIDGVLPSLRRVSAALRPALAELPATLRPLNRAFAQAERVGRPDELRALVAQLRQPVGDLPQLAGQVRFALPYTASLGACLANVVVPALNMRVPDGDLSVDQPAWLELLHAFSTFASGSPGFDGNGTTLRAGLTVSDGALLGAVPGLGNLFGLVPKDLQTLRPQWLGNYQRPARRIDADCAAQRLPDLAMMVGTGRDAAAFRGFRRIDTKPAGARETRAALQELRGRLQGGSR</sequence>
<dbReference type="PANTHER" id="PTHR33371:SF4">
    <property type="entry name" value="INTERMEMBRANE PHOSPHOLIPID TRANSPORT SYSTEM BINDING PROTEIN MLAD"/>
    <property type="match status" value="1"/>
</dbReference>
<dbReference type="Pfam" id="PF02470">
    <property type="entry name" value="MlaD"/>
    <property type="match status" value="1"/>
</dbReference>
<comment type="caution">
    <text evidence="2">The sequence shown here is derived from an EMBL/GenBank/DDBJ whole genome shotgun (WGS) entry which is preliminary data.</text>
</comment>
<organism evidence="2 3">
    <name type="scientific">Patulibacter brassicae</name>
    <dbReference type="NCBI Taxonomy" id="1705717"/>
    <lineage>
        <taxon>Bacteria</taxon>
        <taxon>Bacillati</taxon>
        <taxon>Actinomycetota</taxon>
        <taxon>Thermoleophilia</taxon>
        <taxon>Solirubrobacterales</taxon>
        <taxon>Patulibacteraceae</taxon>
        <taxon>Patulibacter</taxon>
    </lineage>
</organism>
<evidence type="ECO:0000259" key="1">
    <source>
        <dbReference type="Pfam" id="PF02470"/>
    </source>
</evidence>
<protein>
    <submittedName>
        <fullName evidence="2">MlaD family protein</fullName>
    </submittedName>
</protein>
<dbReference type="Proteomes" id="UP001277761">
    <property type="component" value="Unassembled WGS sequence"/>
</dbReference>
<dbReference type="PANTHER" id="PTHR33371">
    <property type="entry name" value="INTERMEMBRANE PHOSPHOLIPID TRANSPORT SYSTEM BINDING PROTEIN MLAD-RELATED"/>
    <property type="match status" value="1"/>
</dbReference>
<dbReference type="RefSeq" id="WP_319955437.1">
    <property type="nucleotide sequence ID" value="NZ_JAXAVX010000012.1"/>
</dbReference>
<accession>A0ABU4VQY2</accession>